<feature type="region of interest" description="Disordered" evidence="3">
    <location>
        <begin position="336"/>
        <end position="377"/>
    </location>
</feature>
<dbReference type="AlphaFoldDB" id="A0A1J5TB49"/>
<evidence type="ECO:0000313" key="5">
    <source>
        <dbReference type="EMBL" id="OIR11012.1"/>
    </source>
</evidence>
<dbReference type="Gene3D" id="1.10.443.10">
    <property type="entry name" value="Intergrase catalytic core"/>
    <property type="match status" value="1"/>
</dbReference>
<evidence type="ECO:0000256" key="1">
    <source>
        <dbReference type="ARBA" id="ARBA00023125"/>
    </source>
</evidence>
<dbReference type="GO" id="GO:0006310">
    <property type="term" value="P:DNA recombination"/>
    <property type="evidence" value="ECO:0007669"/>
    <property type="project" value="UniProtKB-KW"/>
</dbReference>
<dbReference type="InterPro" id="IPR011010">
    <property type="entry name" value="DNA_brk_join_enz"/>
</dbReference>
<evidence type="ECO:0000256" key="3">
    <source>
        <dbReference type="SAM" id="MobiDB-lite"/>
    </source>
</evidence>
<dbReference type="GO" id="GO:0015074">
    <property type="term" value="P:DNA integration"/>
    <property type="evidence" value="ECO:0007669"/>
    <property type="project" value="InterPro"/>
</dbReference>
<protein>
    <submittedName>
        <fullName evidence="5">Tyrosine recombinase XerC</fullName>
    </submittedName>
</protein>
<organism evidence="5">
    <name type="scientific">mine drainage metagenome</name>
    <dbReference type="NCBI Taxonomy" id="410659"/>
    <lineage>
        <taxon>unclassified sequences</taxon>
        <taxon>metagenomes</taxon>
        <taxon>ecological metagenomes</taxon>
    </lineage>
</organism>
<evidence type="ECO:0000256" key="2">
    <source>
        <dbReference type="ARBA" id="ARBA00023172"/>
    </source>
</evidence>
<reference evidence="5" key="1">
    <citation type="submission" date="2016-10" db="EMBL/GenBank/DDBJ databases">
        <title>Sequence of Gallionella enrichment culture.</title>
        <authorList>
            <person name="Poehlein A."/>
            <person name="Muehling M."/>
            <person name="Daniel R."/>
        </authorList>
    </citation>
    <scope>NUCLEOTIDE SEQUENCE</scope>
</reference>
<feature type="domain" description="Tyr recombinase" evidence="4">
    <location>
        <begin position="196"/>
        <end position="377"/>
    </location>
</feature>
<dbReference type="InterPro" id="IPR013762">
    <property type="entry name" value="Integrase-like_cat_sf"/>
</dbReference>
<dbReference type="EMBL" id="MLJW01000021">
    <property type="protein sequence ID" value="OIR11012.1"/>
    <property type="molecule type" value="Genomic_DNA"/>
</dbReference>
<dbReference type="Pfam" id="PF00589">
    <property type="entry name" value="Phage_integrase"/>
    <property type="match status" value="1"/>
</dbReference>
<name>A0A1J5TB49_9ZZZZ</name>
<dbReference type="Gene3D" id="1.10.150.130">
    <property type="match status" value="1"/>
</dbReference>
<gene>
    <name evidence="5" type="primary">xerC_5</name>
    <name evidence="5" type="ORF">GALL_71830</name>
</gene>
<keyword evidence="2" id="KW-0233">DNA recombination</keyword>
<dbReference type="SUPFAM" id="SSF56349">
    <property type="entry name" value="DNA breaking-rejoining enzymes"/>
    <property type="match status" value="1"/>
</dbReference>
<accession>A0A1J5TB49</accession>
<dbReference type="PROSITE" id="PS51898">
    <property type="entry name" value="TYR_RECOMBINASE"/>
    <property type="match status" value="1"/>
</dbReference>
<keyword evidence="1" id="KW-0238">DNA-binding</keyword>
<comment type="caution">
    <text evidence="5">The sequence shown here is derived from an EMBL/GenBank/DDBJ whole genome shotgun (WGS) entry which is preliminary data.</text>
</comment>
<evidence type="ECO:0000259" key="4">
    <source>
        <dbReference type="PROSITE" id="PS51898"/>
    </source>
</evidence>
<sequence length="377" mass="43337">MRAMGRKPTKYLNLPPRMRARDRRGVVWYYYDAGGKPRKEIPLGKDYTVAVGKWAELEGNQTNTSQLLFFKDAADRYLRDVLPTKAERTRRDNLIELDWLLKFFNNPPAPLAEIQPINIRQYMDWRVDQSKKRLLDDNAERIKAGKSPLEFTGREGKVRANREKALFSHIWNKAREWGLTDRPNPCAGIKGYSETGRDIYIEDEVFEAVWQAGCQSMRDAMDLAYLTGQRPDDVISASELDIKKGALEFNQGKTGKKLRIEIVGELDTLIKRIKARKESYKVHTLALICTETGRPLTQSNYRDRFDKAREAAAKANPKLADDIRKFQFKDLRAKAGTDKAESSGDIRQAQKQLGHTTIAMTEHYTRDRRGDLVKPTK</sequence>
<dbReference type="InterPro" id="IPR010998">
    <property type="entry name" value="Integrase_recombinase_N"/>
</dbReference>
<dbReference type="InterPro" id="IPR002104">
    <property type="entry name" value="Integrase_catalytic"/>
</dbReference>
<proteinExistence type="predicted"/>
<feature type="compositionally biased region" description="Polar residues" evidence="3">
    <location>
        <begin position="349"/>
        <end position="359"/>
    </location>
</feature>
<dbReference type="GO" id="GO:0003677">
    <property type="term" value="F:DNA binding"/>
    <property type="evidence" value="ECO:0007669"/>
    <property type="project" value="UniProtKB-KW"/>
</dbReference>
<feature type="compositionally biased region" description="Basic and acidic residues" evidence="3">
    <location>
        <begin position="363"/>
        <end position="377"/>
    </location>
</feature>